<keyword evidence="2" id="KW-0695">RNA-directed DNA polymerase</keyword>
<dbReference type="InterPro" id="IPR000477">
    <property type="entry name" value="RT_dom"/>
</dbReference>
<proteinExistence type="predicted"/>
<sequence length="166" mass="19544">MVLKRLTFHLHSHNLLPEEQYGFRDGHSTTDQLLYFCQRIRDAHNRKFTNHTVVVFLDLSKAFEKVWNNFLVIKLYKMFGTGGKVLPWIYDFLRNRLIRVKFNNFLSRSFSFFQGVPQGSVLSPTLFSLYLSGTESFIKRKCEVGAFADDIVLWKTDSDLTKLERH</sequence>
<dbReference type="GO" id="GO:0003964">
    <property type="term" value="F:RNA-directed DNA polymerase activity"/>
    <property type="evidence" value="ECO:0007669"/>
    <property type="project" value="UniProtKB-KW"/>
</dbReference>
<dbReference type="PANTHER" id="PTHR19446">
    <property type="entry name" value="REVERSE TRANSCRIPTASES"/>
    <property type="match status" value="1"/>
</dbReference>
<protein>
    <submittedName>
        <fullName evidence="2">Putative RNA-directed DNA polymerase from transposon X-element</fullName>
    </submittedName>
</protein>
<dbReference type="Pfam" id="PF00078">
    <property type="entry name" value="RVT_1"/>
    <property type="match status" value="1"/>
</dbReference>
<keyword evidence="2" id="KW-0548">Nucleotidyltransferase</keyword>
<feature type="domain" description="Reverse transcriptase" evidence="1">
    <location>
        <begin position="1"/>
        <end position="166"/>
    </location>
</feature>
<dbReference type="AlphaFoldDB" id="A0A8X6VWK0"/>
<reference evidence="2" key="1">
    <citation type="submission" date="2020-08" db="EMBL/GenBank/DDBJ databases">
        <title>Multicomponent nature underlies the extraordinary mechanical properties of spider dragline silk.</title>
        <authorList>
            <person name="Kono N."/>
            <person name="Nakamura H."/>
            <person name="Mori M."/>
            <person name="Yoshida Y."/>
            <person name="Ohtoshi R."/>
            <person name="Malay A.D."/>
            <person name="Moran D.A.P."/>
            <person name="Tomita M."/>
            <person name="Numata K."/>
            <person name="Arakawa K."/>
        </authorList>
    </citation>
    <scope>NUCLEOTIDE SEQUENCE</scope>
</reference>
<dbReference type="SUPFAM" id="SSF56672">
    <property type="entry name" value="DNA/RNA polymerases"/>
    <property type="match status" value="1"/>
</dbReference>
<name>A0A8X6VWK0_TRICX</name>
<dbReference type="PROSITE" id="PS50878">
    <property type="entry name" value="RT_POL"/>
    <property type="match status" value="1"/>
</dbReference>
<accession>A0A8X6VWK0</accession>
<evidence type="ECO:0000313" key="3">
    <source>
        <dbReference type="Proteomes" id="UP000887159"/>
    </source>
</evidence>
<gene>
    <name evidence="2" type="primary">X-elementORF2_337</name>
    <name evidence="2" type="ORF">TNCV_1630211</name>
</gene>
<evidence type="ECO:0000259" key="1">
    <source>
        <dbReference type="PROSITE" id="PS50878"/>
    </source>
</evidence>
<comment type="caution">
    <text evidence="2">The sequence shown here is derived from an EMBL/GenBank/DDBJ whole genome shotgun (WGS) entry which is preliminary data.</text>
</comment>
<dbReference type="EMBL" id="BMAU01021366">
    <property type="protein sequence ID" value="GFY23739.1"/>
    <property type="molecule type" value="Genomic_DNA"/>
</dbReference>
<keyword evidence="3" id="KW-1185">Reference proteome</keyword>
<organism evidence="2 3">
    <name type="scientific">Trichonephila clavipes</name>
    <name type="common">Golden silk orbweaver</name>
    <name type="synonym">Nephila clavipes</name>
    <dbReference type="NCBI Taxonomy" id="2585209"/>
    <lineage>
        <taxon>Eukaryota</taxon>
        <taxon>Metazoa</taxon>
        <taxon>Ecdysozoa</taxon>
        <taxon>Arthropoda</taxon>
        <taxon>Chelicerata</taxon>
        <taxon>Arachnida</taxon>
        <taxon>Araneae</taxon>
        <taxon>Araneomorphae</taxon>
        <taxon>Entelegynae</taxon>
        <taxon>Araneoidea</taxon>
        <taxon>Nephilidae</taxon>
        <taxon>Trichonephila</taxon>
    </lineage>
</organism>
<dbReference type="InterPro" id="IPR043502">
    <property type="entry name" value="DNA/RNA_pol_sf"/>
</dbReference>
<keyword evidence="2" id="KW-0808">Transferase</keyword>
<evidence type="ECO:0000313" key="2">
    <source>
        <dbReference type="EMBL" id="GFY23739.1"/>
    </source>
</evidence>
<dbReference type="Proteomes" id="UP000887159">
    <property type="component" value="Unassembled WGS sequence"/>
</dbReference>